<accession>A0AAX6GE80</accession>
<name>A0AAX6GE80_IRIPA</name>
<organism evidence="2 3">
    <name type="scientific">Iris pallida</name>
    <name type="common">Sweet iris</name>
    <dbReference type="NCBI Taxonomy" id="29817"/>
    <lineage>
        <taxon>Eukaryota</taxon>
        <taxon>Viridiplantae</taxon>
        <taxon>Streptophyta</taxon>
        <taxon>Embryophyta</taxon>
        <taxon>Tracheophyta</taxon>
        <taxon>Spermatophyta</taxon>
        <taxon>Magnoliopsida</taxon>
        <taxon>Liliopsida</taxon>
        <taxon>Asparagales</taxon>
        <taxon>Iridaceae</taxon>
        <taxon>Iridoideae</taxon>
        <taxon>Irideae</taxon>
        <taxon>Iris</taxon>
    </lineage>
</organism>
<protein>
    <submittedName>
        <fullName evidence="2">E3 ubiquitin-protein ligase UPL1-like</fullName>
    </submittedName>
</protein>
<dbReference type="AlphaFoldDB" id="A0AAX6GE80"/>
<gene>
    <name evidence="2" type="ORF">M6B38_370780</name>
</gene>
<keyword evidence="3" id="KW-1185">Reference proteome</keyword>
<reference evidence="2" key="2">
    <citation type="submission" date="2023-04" db="EMBL/GenBank/DDBJ databases">
        <authorList>
            <person name="Bruccoleri R.E."/>
            <person name="Oakeley E.J."/>
            <person name="Faust A.-M."/>
            <person name="Dessus-Babus S."/>
            <person name="Altorfer M."/>
            <person name="Burckhardt D."/>
            <person name="Oertli M."/>
            <person name="Naumann U."/>
            <person name="Petersen F."/>
            <person name="Wong J."/>
        </authorList>
    </citation>
    <scope>NUCLEOTIDE SEQUENCE</scope>
    <source>
        <strain evidence="2">GSM-AAB239-AS_SAM_17_03QT</strain>
        <tissue evidence="2">Leaf</tissue>
    </source>
</reference>
<sequence>MDLLQVVVNNDVSRVDSQTQSGQAAGITETHASNGAPSNSQRGSSSSEQNQNQEFNSSSNTELPPLSGNKSLKIYDIVLQLPKPDMCNLCSILENIWHRFDLD</sequence>
<comment type="caution">
    <text evidence="2">The sequence shown here is derived from an EMBL/GenBank/DDBJ whole genome shotgun (WGS) entry which is preliminary data.</text>
</comment>
<proteinExistence type="predicted"/>
<evidence type="ECO:0000313" key="3">
    <source>
        <dbReference type="Proteomes" id="UP001140949"/>
    </source>
</evidence>
<evidence type="ECO:0000256" key="1">
    <source>
        <dbReference type="SAM" id="MobiDB-lite"/>
    </source>
</evidence>
<dbReference type="Proteomes" id="UP001140949">
    <property type="component" value="Unassembled WGS sequence"/>
</dbReference>
<feature type="compositionally biased region" description="Low complexity" evidence="1">
    <location>
        <begin position="38"/>
        <end position="60"/>
    </location>
</feature>
<dbReference type="EMBL" id="JANAVB010020600">
    <property type="protein sequence ID" value="KAJ6826793.1"/>
    <property type="molecule type" value="Genomic_DNA"/>
</dbReference>
<feature type="region of interest" description="Disordered" evidence="1">
    <location>
        <begin position="11"/>
        <end position="68"/>
    </location>
</feature>
<reference evidence="2" key="1">
    <citation type="journal article" date="2023" name="GigaByte">
        <title>Genome assembly of the bearded iris, Iris pallida Lam.</title>
        <authorList>
            <person name="Bruccoleri R.E."/>
            <person name="Oakeley E.J."/>
            <person name="Faust A.M.E."/>
            <person name="Altorfer M."/>
            <person name="Dessus-Babus S."/>
            <person name="Burckhardt D."/>
            <person name="Oertli M."/>
            <person name="Naumann U."/>
            <person name="Petersen F."/>
            <person name="Wong J."/>
        </authorList>
    </citation>
    <scope>NUCLEOTIDE SEQUENCE</scope>
    <source>
        <strain evidence="2">GSM-AAB239-AS_SAM_17_03QT</strain>
    </source>
</reference>
<evidence type="ECO:0000313" key="2">
    <source>
        <dbReference type="EMBL" id="KAJ6826793.1"/>
    </source>
</evidence>